<sequence length="66" mass="7443">MRVSRIVIQNFRTFASLDVNVADDLCCIIGENNTGKTAILRAIQICLDNMLPSSFRALMREDIHFA</sequence>
<dbReference type="AlphaFoldDB" id="G9A3D7"/>
<evidence type="ECO:0000313" key="3">
    <source>
        <dbReference type="Proteomes" id="UP000007735"/>
    </source>
</evidence>
<feature type="domain" description="Endonuclease GajA/Old nuclease/RecF-like AAA" evidence="1">
    <location>
        <begin position="1"/>
        <end position="50"/>
    </location>
</feature>
<dbReference type="SUPFAM" id="SSF52540">
    <property type="entry name" value="P-loop containing nucleoside triphosphate hydrolases"/>
    <property type="match status" value="1"/>
</dbReference>
<evidence type="ECO:0000313" key="2">
    <source>
        <dbReference type="EMBL" id="CCE97885.1"/>
    </source>
</evidence>
<dbReference type="STRING" id="1117943.SFHH103_03393"/>
<gene>
    <name evidence="2" type="ordered locus">SFHH103_03393</name>
</gene>
<reference evidence="2 3" key="1">
    <citation type="journal article" date="2012" name="J. Bacteriol.">
        <title>Genome sequence of the soybean symbiont Sinorhizobium fredii HH103.</title>
        <authorList>
            <person name="Weidner S."/>
            <person name="Becker A."/>
            <person name="Bonilla I."/>
            <person name="Jaenicke S."/>
            <person name="Lloret J."/>
            <person name="Margaret I."/>
            <person name="Puhler A."/>
            <person name="Ruiz-Sainz J.E."/>
            <person name="Schneiker-Bekel S."/>
            <person name="Szczepanowski R."/>
            <person name="Vinardell J.M."/>
            <person name="Zehner S."/>
            <person name="Gottfert M."/>
        </authorList>
    </citation>
    <scope>NUCLEOTIDE SEQUENCE [LARGE SCALE GENOMIC DNA]</scope>
    <source>
        <strain evidence="2 3">HH103</strain>
    </source>
</reference>
<dbReference type="PATRIC" id="fig|380.5.peg.3593"/>
<dbReference type="GO" id="GO:0006302">
    <property type="term" value="P:double-strand break repair"/>
    <property type="evidence" value="ECO:0007669"/>
    <property type="project" value="TreeGrafter"/>
</dbReference>
<dbReference type="HOGENOM" id="CLU_2828225_0_0_5"/>
<dbReference type="GO" id="GO:0000731">
    <property type="term" value="P:DNA synthesis involved in DNA repair"/>
    <property type="evidence" value="ECO:0007669"/>
    <property type="project" value="TreeGrafter"/>
</dbReference>
<proteinExistence type="predicted"/>
<dbReference type="PANTHER" id="PTHR32182">
    <property type="entry name" value="DNA REPLICATION AND REPAIR PROTEIN RECF"/>
    <property type="match status" value="1"/>
</dbReference>
<protein>
    <submittedName>
        <fullName evidence="2">Overcoming lysogenization defect protein</fullName>
    </submittedName>
</protein>
<dbReference type="Proteomes" id="UP000007735">
    <property type="component" value="Chromosome"/>
</dbReference>
<dbReference type="Pfam" id="PF13175">
    <property type="entry name" value="AAA_15"/>
    <property type="match status" value="1"/>
</dbReference>
<dbReference type="InterPro" id="IPR041685">
    <property type="entry name" value="AAA_GajA/Old/RecF-like"/>
</dbReference>
<name>G9A3D7_SINF1</name>
<dbReference type="RefSeq" id="WP_014330270.1">
    <property type="nucleotide sequence ID" value="NC_016812.1"/>
</dbReference>
<dbReference type="Gene3D" id="3.40.50.300">
    <property type="entry name" value="P-loop containing nucleotide triphosphate hydrolases"/>
    <property type="match status" value="1"/>
</dbReference>
<dbReference type="EMBL" id="HE616890">
    <property type="protein sequence ID" value="CCE97885.1"/>
    <property type="molecule type" value="Genomic_DNA"/>
</dbReference>
<dbReference type="PANTHER" id="PTHR32182:SF22">
    <property type="entry name" value="ATP-DEPENDENT ENDONUCLEASE, OLD FAMILY-RELATED"/>
    <property type="match status" value="1"/>
</dbReference>
<dbReference type="KEGG" id="sfh:SFHH103_03393"/>
<organism evidence="2 3">
    <name type="scientific">Sinorhizobium fredii (strain HH103)</name>
    <dbReference type="NCBI Taxonomy" id="1117943"/>
    <lineage>
        <taxon>Bacteria</taxon>
        <taxon>Pseudomonadati</taxon>
        <taxon>Pseudomonadota</taxon>
        <taxon>Alphaproteobacteria</taxon>
        <taxon>Hyphomicrobiales</taxon>
        <taxon>Rhizobiaceae</taxon>
        <taxon>Sinorhizobium/Ensifer group</taxon>
        <taxon>Sinorhizobium</taxon>
    </lineage>
</organism>
<dbReference type="InterPro" id="IPR027417">
    <property type="entry name" value="P-loop_NTPase"/>
</dbReference>
<evidence type="ECO:0000259" key="1">
    <source>
        <dbReference type="Pfam" id="PF13175"/>
    </source>
</evidence>
<dbReference type="eggNOG" id="COG1195">
    <property type="taxonomic scope" value="Bacteria"/>
</dbReference>
<accession>G9A3D7</accession>